<name>A0ABR1GAG5_AURAN</name>
<dbReference type="Pfam" id="PF13602">
    <property type="entry name" value="ADH_zinc_N_2"/>
    <property type="match status" value="1"/>
</dbReference>
<sequence>MRCAVYDALAPSGIKLTTLAAPTGSSAKTFYRRGAILCDVVAAGVNPVDAKYLVGDKVPESWMGWAARRVDGSTPCFDFSGVVVDAPKGSGYEAGDEVYGFAADPASVLRGPMKGSLAERVRAPVDQICRKPKSLSHVEAAALPLVGTTALQAFQQHGLAAGHSVLVVGASGGVGHAAVQVAKARGARVVGVCSSRNVDFVAGLGADVVLDYAAGDVFDAIKQEAPFDIIFDCVSSADARDSGAGYHAKLEGAVAAGGSYVVFGGATKDWLKAGLKRVARVNLFGSMELFWIKMPFAASALEALAALADKGELKVKVQAVLPFTDAGCREAFDTLRGRRTVGKLVVDVAGTHEAT</sequence>
<dbReference type="PANTHER" id="PTHR11695">
    <property type="entry name" value="ALCOHOL DEHYDROGENASE RELATED"/>
    <property type="match status" value="1"/>
</dbReference>
<organism evidence="1 2">
    <name type="scientific">Aureococcus anophagefferens</name>
    <name type="common">Harmful bloom alga</name>
    <dbReference type="NCBI Taxonomy" id="44056"/>
    <lineage>
        <taxon>Eukaryota</taxon>
        <taxon>Sar</taxon>
        <taxon>Stramenopiles</taxon>
        <taxon>Ochrophyta</taxon>
        <taxon>Pelagophyceae</taxon>
        <taxon>Pelagomonadales</taxon>
        <taxon>Pelagomonadaceae</taxon>
        <taxon>Aureococcus</taxon>
    </lineage>
</organism>
<dbReference type="SUPFAM" id="SSF50129">
    <property type="entry name" value="GroES-like"/>
    <property type="match status" value="1"/>
</dbReference>
<dbReference type="SMART" id="SM00829">
    <property type="entry name" value="PKS_ER"/>
    <property type="match status" value="1"/>
</dbReference>
<dbReference type="InterPro" id="IPR020843">
    <property type="entry name" value="ER"/>
</dbReference>
<dbReference type="Gene3D" id="3.90.180.10">
    <property type="entry name" value="Medium-chain alcohol dehydrogenases, catalytic domain"/>
    <property type="match status" value="1"/>
</dbReference>
<proteinExistence type="predicted"/>
<dbReference type="EMBL" id="JBBJCI010000038">
    <property type="protein sequence ID" value="KAK7250128.1"/>
    <property type="molecule type" value="Genomic_DNA"/>
</dbReference>
<dbReference type="Gene3D" id="3.40.50.720">
    <property type="entry name" value="NAD(P)-binding Rossmann-like Domain"/>
    <property type="match status" value="1"/>
</dbReference>
<dbReference type="InterPro" id="IPR050700">
    <property type="entry name" value="YIM1/Zinc_Alcohol_DH_Fams"/>
</dbReference>
<dbReference type="PROSITE" id="PS01162">
    <property type="entry name" value="QOR_ZETA_CRYSTAL"/>
    <property type="match status" value="1"/>
</dbReference>
<comment type="caution">
    <text evidence="1">The sequence shown here is derived from an EMBL/GenBank/DDBJ whole genome shotgun (WGS) entry which is preliminary data.</text>
</comment>
<accession>A0ABR1GAG5</accession>
<dbReference type="GO" id="GO:0005739">
    <property type="term" value="C:mitochondrion"/>
    <property type="evidence" value="ECO:0007669"/>
    <property type="project" value="TreeGrafter"/>
</dbReference>
<reference evidence="1 2" key="1">
    <citation type="submission" date="2024-03" db="EMBL/GenBank/DDBJ databases">
        <title>Aureococcus anophagefferens CCMP1851 and Kratosvirus quantuckense: Draft genome of a second virus-susceptible host strain in the model system.</title>
        <authorList>
            <person name="Chase E."/>
            <person name="Truchon A.R."/>
            <person name="Schepens W."/>
            <person name="Wilhelm S.W."/>
        </authorList>
    </citation>
    <scope>NUCLEOTIDE SEQUENCE [LARGE SCALE GENOMIC DNA]</scope>
    <source>
        <strain evidence="1 2">CCMP1851</strain>
    </source>
</reference>
<dbReference type="InterPro" id="IPR036291">
    <property type="entry name" value="NAD(P)-bd_dom_sf"/>
</dbReference>
<dbReference type="GO" id="GO:0008270">
    <property type="term" value="F:zinc ion binding"/>
    <property type="evidence" value="ECO:0007669"/>
    <property type="project" value="InterPro"/>
</dbReference>
<evidence type="ECO:0000313" key="1">
    <source>
        <dbReference type="EMBL" id="KAK7250128.1"/>
    </source>
</evidence>
<keyword evidence="2" id="KW-1185">Reference proteome</keyword>
<protein>
    <submittedName>
        <fullName evidence="1">Alcohol dehydrogenase</fullName>
    </submittedName>
</protein>
<dbReference type="Pfam" id="PF08240">
    <property type="entry name" value="ADH_N"/>
    <property type="match status" value="1"/>
</dbReference>
<dbReference type="PANTHER" id="PTHR11695:SF647">
    <property type="entry name" value="ENOYL REDUCTASE (ER) DOMAIN-CONTAINING PROTEIN"/>
    <property type="match status" value="1"/>
</dbReference>
<gene>
    <name evidence="1" type="ORF">SO694_00006426</name>
</gene>
<dbReference type="CDD" id="cd08267">
    <property type="entry name" value="MDR1"/>
    <property type="match status" value="1"/>
</dbReference>
<dbReference type="KEGG" id="aaf:AURANDRAFT_60311"/>
<dbReference type="InterPro" id="IPR013154">
    <property type="entry name" value="ADH-like_N"/>
</dbReference>
<dbReference type="InterPro" id="IPR011032">
    <property type="entry name" value="GroES-like_sf"/>
</dbReference>
<dbReference type="Proteomes" id="UP001363151">
    <property type="component" value="Unassembled WGS sequence"/>
</dbReference>
<dbReference type="InterPro" id="IPR002364">
    <property type="entry name" value="Quin_OxRdtase/zeta-crystal_CS"/>
</dbReference>
<evidence type="ECO:0000313" key="2">
    <source>
        <dbReference type="Proteomes" id="UP001363151"/>
    </source>
</evidence>
<dbReference type="SUPFAM" id="SSF51735">
    <property type="entry name" value="NAD(P)-binding Rossmann-fold domains"/>
    <property type="match status" value="1"/>
</dbReference>
<dbReference type="GO" id="GO:0016491">
    <property type="term" value="F:oxidoreductase activity"/>
    <property type="evidence" value="ECO:0007669"/>
    <property type="project" value="InterPro"/>
</dbReference>